<evidence type="ECO:0000313" key="2">
    <source>
        <dbReference type="EMBL" id="SFT74154.1"/>
    </source>
</evidence>
<gene>
    <name evidence="2" type="ORF">SAMN05444141_10353</name>
</gene>
<feature type="signal peptide" evidence="1">
    <location>
        <begin position="1"/>
        <end position="22"/>
    </location>
</feature>
<evidence type="ECO:0000256" key="1">
    <source>
        <dbReference type="SAM" id="SignalP"/>
    </source>
</evidence>
<evidence type="ECO:0000313" key="3">
    <source>
        <dbReference type="Proteomes" id="UP000183371"/>
    </source>
</evidence>
<dbReference type="Proteomes" id="UP000183371">
    <property type="component" value="Unassembled WGS sequence"/>
</dbReference>
<feature type="chain" id="PRO_5010176769" evidence="1">
    <location>
        <begin position="23"/>
        <end position="142"/>
    </location>
</feature>
<proteinExistence type="predicted"/>
<name>A0A1I7AGU9_9HYPH</name>
<keyword evidence="1" id="KW-0732">Signal</keyword>
<dbReference type="EMBL" id="FPBD01000003">
    <property type="protein sequence ID" value="SFT74154.1"/>
    <property type="molecule type" value="Genomic_DNA"/>
</dbReference>
<sequence length="142" mass="16130">MWRLVFFISFIGTMLVTNSAQAASTLEQIEEGTAHWHCSALAKIVANDEHEVHFQRGYAVLHTTLGELRRSPETVGEELSYYLAEYLDAPSLEFALGMIWESFTDKARRIVDGEGWVMLSPDQRKKIAADAYRVNFCQSLID</sequence>
<keyword evidence="3" id="KW-1185">Reference proteome</keyword>
<accession>A0A1I7AGU9</accession>
<organism evidence="2 3">
    <name type="scientific">Pseudovibrio denitrificans</name>
    <dbReference type="NCBI Taxonomy" id="258256"/>
    <lineage>
        <taxon>Bacteria</taxon>
        <taxon>Pseudomonadati</taxon>
        <taxon>Pseudomonadota</taxon>
        <taxon>Alphaproteobacteria</taxon>
        <taxon>Hyphomicrobiales</taxon>
        <taxon>Stappiaceae</taxon>
        <taxon>Pseudovibrio</taxon>
    </lineage>
</organism>
<dbReference type="AlphaFoldDB" id="A0A1I7AGU9"/>
<protein>
    <submittedName>
        <fullName evidence="2">Uncharacterized protein</fullName>
    </submittedName>
</protein>
<reference evidence="3" key="1">
    <citation type="submission" date="2016-10" db="EMBL/GenBank/DDBJ databases">
        <authorList>
            <person name="Varghese N."/>
            <person name="Submissions S."/>
        </authorList>
    </citation>
    <scope>NUCLEOTIDE SEQUENCE [LARGE SCALE GENOMIC DNA]</scope>
    <source>
        <strain evidence="3">DSM 17465</strain>
    </source>
</reference>